<dbReference type="Gene3D" id="3.40.50.620">
    <property type="entry name" value="HUPs"/>
    <property type="match status" value="1"/>
</dbReference>
<dbReference type="GO" id="GO:0005829">
    <property type="term" value="C:cytosol"/>
    <property type="evidence" value="ECO:0007669"/>
    <property type="project" value="TreeGrafter"/>
</dbReference>
<accession>A0A1G2G4N8</accession>
<reference evidence="10 11" key="1">
    <citation type="journal article" date="2016" name="Nat. Commun.">
        <title>Thousands of microbial genomes shed light on interconnected biogeochemical processes in an aquifer system.</title>
        <authorList>
            <person name="Anantharaman K."/>
            <person name="Brown C.T."/>
            <person name="Hug L.A."/>
            <person name="Sharon I."/>
            <person name="Castelle C.J."/>
            <person name="Probst A.J."/>
            <person name="Thomas B.C."/>
            <person name="Singh A."/>
            <person name="Wilkins M.J."/>
            <person name="Karaoz U."/>
            <person name="Brodie E.L."/>
            <person name="Williams K.H."/>
            <person name="Hubbard S.S."/>
            <person name="Banfield J.F."/>
        </authorList>
    </citation>
    <scope>NUCLEOTIDE SEQUENCE [LARGE SCALE GENOMIC DNA]</scope>
</reference>
<evidence type="ECO:0000256" key="7">
    <source>
        <dbReference type="ARBA" id="ARBA00049929"/>
    </source>
</evidence>
<keyword evidence="2 8" id="KW-0436">Ligase</keyword>
<comment type="function">
    <text evidence="8">Catalyzes the attachment of tryptophan to tRNA(Trp).</text>
</comment>
<dbReference type="PROSITE" id="PS00178">
    <property type="entry name" value="AA_TRNA_LIGASE_I"/>
    <property type="match status" value="1"/>
</dbReference>
<evidence type="ECO:0000256" key="4">
    <source>
        <dbReference type="ARBA" id="ARBA00022840"/>
    </source>
</evidence>
<evidence type="ECO:0000256" key="1">
    <source>
        <dbReference type="ARBA" id="ARBA00005594"/>
    </source>
</evidence>
<dbReference type="EMBL" id="MHNL01000007">
    <property type="protein sequence ID" value="OGZ45209.1"/>
    <property type="molecule type" value="Genomic_DNA"/>
</dbReference>
<dbReference type="AlphaFoldDB" id="A0A1G2G4N8"/>
<dbReference type="InterPro" id="IPR014729">
    <property type="entry name" value="Rossmann-like_a/b/a_fold"/>
</dbReference>
<evidence type="ECO:0000256" key="6">
    <source>
        <dbReference type="ARBA" id="ARBA00023146"/>
    </source>
</evidence>
<keyword evidence="6 8" id="KW-0030">Aminoacyl-tRNA synthetase</keyword>
<dbReference type="Pfam" id="PF00579">
    <property type="entry name" value="tRNA-synt_1b"/>
    <property type="match status" value="1"/>
</dbReference>
<protein>
    <recommendedName>
        <fullName evidence="8">Tryptophan--tRNA ligase</fullName>
        <ecNumber evidence="8">6.1.1.2</ecNumber>
    </recommendedName>
    <alternativeName>
        <fullName evidence="8">Tryptophanyl-tRNA synthetase</fullName>
        <shortName evidence="8">TrpRS</shortName>
    </alternativeName>
</protein>
<evidence type="ECO:0000256" key="5">
    <source>
        <dbReference type="ARBA" id="ARBA00022917"/>
    </source>
</evidence>
<name>A0A1G2G4N8_9BACT</name>
<feature type="short sequence motif" description="'KMSKS' region" evidence="8">
    <location>
        <begin position="198"/>
        <end position="202"/>
    </location>
</feature>
<keyword evidence="5 8" id="KW-0648">Protein biosynthesis</keyword>
<keyword evidence="4 8" id="KW-0067">ATP-binding</keyword>
<feature type="binding site" evidence="8">
    <location>
        <position position="189"/>
    </location>
    <ligand>
        <name>ATP</name>
        <dbReference type="ChEBI" id="CHEBI:30616"/>
    </ligand>
</feature>
<dbReference type="InterPro" id="IPR002306">
    <property type="entry name" value="Trp-tRNA-ligase"/>
</dbReference>
<dbReference type="NCBIfam" id="TIGR00233">
    <property type="entry name" value="trpS"/>
    <property type="match status" value="1"/>
</dbReference>
<feature type="binding site" evidence="8">
    <location>
        <begin position="23"/>
        <end position="24"/>
    </location>
    <ligand>
        <name>ATP</name>
        <dbReference type="ChEBI" id="CHEBI:30616"/>
    </ligand>
</feature>
<dbReference type="CDD" id="cd00806">
    <property type="entry name" value="TrpRS_core"/>
    <property type="match status" value="1"/>
</dbReference>
<dbReference type="PANTHER" id="PTHR43766:SF1">
    <property type="entry name" value="TRYPTOPHAN--TRNA LIGASE, MITOCHONDRIAL"/>
    <property type="match status" value="1"/>
</dbReference>
<feature type="binding site" evidence="8">
    <location>
        <position position="138"/>
    </location>
    <ligand>
        <name>L-tryptophan</name>
        <dbReference type="ChEBI" id="CHEBI:57912"/>
    </ligand>
</feature>
<proteinExistence type="inferred from homology"/>
<evidence type="ECO:0000256" key="8">
    <source>
        <dbReference type="HAMAP-Rule" id="MF_00140"/>
    </source>
</evidence>
<dbReference type="InterPro" id="IPR002305">
    <property type="entry name" value="aa-tRNA-synth_Ic"/>
</dbReference>
<dbReference type="GO" id="GO:0006436">
    <property type="term" value="P:tryptophanyl-tRNA aminoacylation"/>
    <property type="evidence" value="ECO:0007669"/>
    <property type="project" value="UniProtKB-UniRule"/>
</dbReference>
<comment type="caution">
    <text evidence="10">The sequence shown here is derived from an EMBL/GenBank/DDBJ whole genome shotgun (WGS) entry which is preliminary data.</text>
</comment>
<dbReference type="GO" id="GO:0004830">
    <property type="term" value="F:tryptophan-tRNA ligase activity"/>
    <property type="evidence" value="ECO:0007669"/>
    <property type="project" value="UniProtKB-UniRule"/>
</dbReference>
<dbReference type="Gene3D" id="1.10.240.10">
    <property type="entry name" value="Tyrosyl-Transfer RNA Synthetase"/>
    <property type="match status" value="1"/>
</dbReference>
<dbReference type="InterPro" id="IPR050203">
    <property type="entry name" value="Trp-tRNA_synthetase"/>
</dbReference>
<dbReference type="InterPro" id="IPR001412">
    <property type="entry name" value="aa-tRNA-synth_I_CS"/>
</dbReference>
<feature type="binding site" evidence="8">
    <location>
        <begin position="198"/>
        <end position="202"/>
    </location>
    <ligand>
        <name>ATP</name>
        <dbReference type="ChEBI" id="CHEBI:30616"/>
    </ligand>
</feature>
<gene>
    <name evidence="8" type="primary">trpS</name>
    <name evidence="10" type="ORF">A2756_01120</name>
</gene>
<dbReference type="Proteomes" id="UP000177785">
    <property type="component" value="Unassembled WGS sequence"/>
</dbReference>
<comment type="subunit">
    <text evidence="8">Homodimer.</text>
</comment>
<organism evidence="10 11">
    <name type="scientific">Candidatus Ryanbacteria bacterium RIFCSPHIGHO2_01_FULL_48_27</name>
    <dbReference type="NCBI Taxonomy" id="1802115"/>
    <lineage>
        <taxon>Bacteria</taxon>
        <taxon>Candidatus Ryaniibacteriota</taxon>
    </lineage>
</organism>
<feature type="short sequence motif" description="'HIGH' region" evidence="8">
    <location>
        <begin position="16"/>
        <end position="24"/>
    </location>
</feature>
<dbReference type="STRING" id="1802115.A2756_01120"/>
<dbReference type="FunFam" id="1.10.240.10:FF:000002">
    <property type="entry name" value="Tryptophan--tRNA ligase"/>
    <property type="match status" value="1"/>
</dbReference>
<dbReference type="PANTHER" id="PTHR43766">
    <property type="entry name" value="TRYPTOPHAN--TRNA LIGASE, MITOCHONDRIAL"/>
    <property type="match status" value="1"/>
</dbReference>
<dbReference type="GO" id="GO:0005524">
    <property type="term" value="F:ATP binding"/>
    <property type="evidence" value="ECO:0007669"/>
    <property type="project" value="UniProtKB-UniRule"/>
</dbReference>
<comment type="subcellular location">
    <subcellularLocation>
        <location evidence="8">Cytoplasm</location>
    </subcellularLocation>
</comment>
<sequence length="334" mass="37056">MEQHVSKQIMVSGLKPSGEIHLGNYLGAVKQWVELQDMHPSYFFVADLHAITEPQKPKDLHAQIIETAATYLALGIDPKKSVFFIQSHVPQHTELMWILNTITSMGDLERMVVYKEKISEGKEALAGLFAYPVLMAADIILYKAAHVPVGEDQRQHVELTRELARRFNTRFGNVFPLPKPLLPKVGARIMSLQDPSKKMSKSHGAATYIGLFDAPDVIRKKIKSAVTDSGSEIIYSPEKKPAVANLMTLYHLYSGLTFSEIEKEFAGKGYGDFKVALAELLISNLSPIQDERAAILADKNRLLTVLRDGGERASATAAKTLDEVYAKVGLKIEI</sequence>
<evidence type="ECO:0000313" key="11">
    <source>
        <dbReference type="Proteomes" id="UP000177785"/>
    </source>
</evidence>
<feature type="binding site" evidence="8">
    <location>
        <begin position="15"/>
        <end position="17"/>
    </location>
    <ligand>
        <name>ATP</name>
        <dbReference type="ChEBI" id="CHEBI:30616"/>
    </ligand>
</feature>
<comment type="catalytic activity">
    <reaction evidence="7 8">
        <text>tRNA(Trp) + L-tryptophan + ATP = L-tryptophyl-tRNA(Trp) + AMP + diphosphate + H(+)</text>
        <dbReference type="Rhea" id="RHEA:24080"/>
        <dbReference type="Rhea" id="RHEA-COMP:9671"/>
        <dbReference type="Rhea" id="RHEA-COMP:9705"/>
        <dbReference type="ChEBI" id="CHEBI:15378"/>
        <dbReference type="ChEBI" id="CHEBI:30616"/>
        <dbReference type="ChEBI" id="CHEBI:33019"/>
        <dbReference type="ChEBI" id="CHEBI:57912"/>
        <dbReference type="ChEBI" id="CHEBI:78442"/>
        <dbReference type="ChEBI" id="CHEBI:78535"/>
        <dbReference type="ChEBI" id="CHEBI:456215"/>
        <dbReference type="EC" id="6.1.1.2"/>
    </reaction>
</comment>
<dbReference type="HAMAP" id="MF_00140_B">
    <property type="entry name" value="Trp_tRNA_synth_B"/>
    <property type="match status" value="1"/>
</dbReference>
<dbReference type="InterPro" id="IPR024109">
    <property type="entry name" value="Trp-tRNA-ligase_bac-type"/>
</dbReference>
<evidence type="ECO:0000256" key="2">
    <source>
        <dbReference type="ARBA" id="ARBA00022598"/>
    </source>
</evidence>
<keyword evidence="3 8" id="KW-0547">Nucleotide-binding</keyword>
<comment type="similarity">
    <text evidence="1 8 9">Belongs to the class-I aminoacyl-tRNA synthetase family.</text>
</comment>
<dbReference type="EC" id="6.1.1.2" evidence="8"/>
<dbReference type="PRINTS" id="PR01039">
    <property type="entry name" value="TRNASYNTHTRP"/>
</dbReference>
<keyword evidence="8" id="KW-0963">Cytoplasm</keyword>
<evidence type="ECO:0000313" key="10">
    <source>
        <dbReference type="EMBL" id="OGZ45209.1"/>
    </source>
</evidence>
<feature type="binding site" evidence="8">
    <location>
        <begin position="150"/>
        <end position="152"/>
    </location>
    <ligand>
        <name>ATP</name>
        <dbReference type="ChEBI" id="CHEBI:30616"/>
    </ligand>
</feature>
<evidence type="ECO:0000256" key="9">
    <source>
        <dbReference type="RuleBase" id="RU363036"/>
    </source>
</evidence>
<evidence type="ECO:0000256" key="3">
    <source>
        <dbReference type="ARBA" id="ARBA00022741"/>
    </source>
</evidence>
<dbReference type="SUPFAM" id="SSF52374">
    <property type="entry name" value="Nucleotidylyl transferase"/>
    <property type="match status" value="1"/>
</dbReference>